<sequence>MRILVTGGAGFIGSAIADALADRGHCVVLLDAFLPQAHGTVPRSCHPLVQGDVRDAEVLRGLLGGVDVVCHQAAMVGHGVDPSDMPDYASHNDYGTAVLLAAMHESGVRRLVLASSMVVYGEGRYRCSQHSLVRAAPRRADDLAAGQYEPRCPACGTPLEPEVVPEDAAPDPRSTYAATKLAQEHLAAAWARQTGGGVWALRYHNVYGPWMPSGTPYAGVASLFRSALHHGEAPIVLEDGRQRRDFVHVTDVAAANVAAVETEAPQGELDALNVCSGRPHTIGELAAELARAFGGPTPRIVGGSRPNDVRHIVADPAKAARVLGFRAEVDFGAGVAAFAQDPLREPAAVVSDFA</sequence>
<dbReference type="InterPro" id="IPR002347">
    <property type="entry name" value="SDR_fam"/>
</dbReference>
<comment type="caution">
    <text evidence="2">The sequence shown here is derived from an EMBL/GenBank/DDBJ whole genome shotgun (WGS) entry which is preliminary data.</text>
</comment>
<dbReference type="InterPro" id="IPR050177">
    <property type="entry name" value="Lipid_A_modif_metabolic_enz"/>
</dbReference>
<keyword evidence="2" id="KW-0413">Isomerase</keyword>
<name>A0A840QCV8_9PSEU</name>
<organism evidence="2 3">
    <name type="scientific">Saccharopolyspora phatthalungensis</name>
    <dbReference type="NCBI Taxonomy" id="664693"/>
    <lineage>
        <taxon>Bacteria</taxon>
        <taxon>Bacillati</taxon>
        <taxon>Actinomycetota</taxon>
        <taxon>Actinomycetes</taxon>
        <taxon>Pseudonocardiales</taxon>
        <taxon>Pseudonocardiaceae</taxon>
        <taxon>Saccharopolyspora</taxon>
    </lineage>
</organism>
<dbReference type="InterPro" id="IPR001509">
    <property type="entry name" value="Epimerase_deHydtase"/>
</dbReference>
<gene>
    <name evidence="2" type="ORF">BJ970_005154</name>
</gene>
<dbReference type="SUPFAM" id="SSF51735">
    <property type="entry name" value="NAD(P)-binding Rossmann-fold domains"/>
    <property type="match status" value="1"/>
</dbReference>
<evidence type="ECO:0000259" key="1">
    <source>
        <dbReference type="Pfam" id="PF01370"/>
    </source>
</evidence>
<dbReference type="Gene3D" id="3.40.50.720">
    <property type="entry name" value="NAD(P)-binding Rossmann-like Domain"/>
    <property type="match status" value="1"/>
</dbReference>
<dbReference type="PANTHER" id="PTHR43245:SF13">
    <property type="entry name" value="UDP-D-APIOSE_UDP-D-XYLOSE SYNTHASE 2"/>
    <property type="match status" value="1"/>
</dbReference>
<evidence type="ECO:0000313" key="3">
    <source>
        <dbReference type="Proteomes" id="UP000584374"/>
    </source>
</evidence>
<dbReference type="AlphaFoldDB" id="A0A840QCV8"/>
<feature type="domain" description="NAD-dependent epimerase/dehydratase" evidence="1">
    <location>
        <begin position="3"/>
        <end position="125"/>
    </location>
</feature>
<reference evidence="2 3" key="1">
    <citation type="submission" date="2020-08" db="EMBL/GenBank/DDBJ databases">
        <title>Sequencing the genomes of 1000 actinobacteria strains.</title>
        <authorList>
            <person name="Klenk H.-P."/>
        </authorList>
    </citation>
    <scope>NUCLEOTIDE SEQUENCE [LARGE SCALE GENOMIC DNA]</scope>
    <source>
        <strain evidence="2 3">DSM 45584</strain>
    </source>
</reference>
<dbReference type="PANTHER" id="PTHR43245">
    <property type="entry name" value="BIFUNCTIONAL POLYMYXIN RESISTANCE PROTEIN ARNA"/>
    <property type="match status" value="1"/>
</dbReference>
<proteinExistence type="predicted"/>
<dbReference type="GO" id="GO:0016853">
    <property type="term" value="F:isomerase activity"/>
    <property type="evidence" value="ECO:0007669"/>
    <property type="project" value="UniProtKB-KW"/>
</dbReference>
<dbReference type="PRINTS" id="PR00081">
    <property type="entry name" value="GDHRDH"/>
</dbReference>
<accession>A0A840QCV8</accession>
<feature type="domain" description="NAD-dependent epimerase/dehydratase" evidence="1">
    <location>
        <begin position="167"/>
        <end position="274"/>
    </location>
</feature>
<evidence type="ECO:0000313" key="2">
    <source>
        <dbReference type="EMBL" id="MBB5157620.1"/>
    </source>
</evidence>
<dbReference type="EMBL" id="JACHIW010000001">
    <property type="protein sequence ID" value="MBB5157620.1"/>
    <property type="molecule type" value="Genomic_DNA"/>
</dbReference>
<protein>
    <submittedName>
        <fullName evidence="2">dTDP-L-rhamnose 4-epimerase</fullName>
        <ecNumber evidence="2">5.1.3.25</ecNumber>
    </submittedName>
</protein>
<dbReference type="RefSeq" id="WP_184728502.1">
    <property type="nucleotide sequence ID" value="NZ_JACHIW010000001.1"/>
</dbReference>
<dbReference type="InterPro" id="IPR036291">
    <property type="entry name" value="NAD(P)-bd_dom_sf"/>
</dbReference>
<dbReference type="Pfam" id="PF01370">
    <property type="entry name" value="Epimerase"/>
    <property type="match status" value="2"/>
</dbReference>
<dbReference type="EC" id="5.1.3.25" evidence="2"/>
<keyword evidence="3" id="KW-1185">Reference proteome</keyword>
<dbReference type="Proteomes" id="UP000584374">
    <property type="component" value="Unassembled WGS sequence"/>
</dbReference>